<dbReference type="Proteomes" id="UP000220106">
    <property type="component" value="Unassembled WGS sequence"/>
</dbReference>
<accession>A0AAX0S636</accession>
<feature type="domain" description="Pesticidal crystal protein Cry22Aa Ig-like" evidence="3">
    <location>
        <begin position="482"/>
        <end position="552"/>
    </location>
</feature>
<dbReference type="CDD" id="cd00254">
    <property type="entry name" value="LT-like"/>
    <property type="match status" value="1"/>
</dbReference>
<dbReference type="InterPro" id="IPR032179">
    <property type="entry name" value="Cry22Aa_Ig-like"/>
</dbReference>
<dbReference type="PANTHER" id="PTHR24273:SF32">
    <property type="entry name" value="HYALIN"/>
    <property type="match status" value="1"/>
</dbReference>
<gene>
    <name evidence="4" type="ORF">CN689_09835</name>
</gene>
<evidence type="ECO:0000313" key="5">
    <source>
        <dbReference type="Proteomes" id="UP000220106"/>
    </source>
</evidence>
<feature type="domain" description="Pesticidal crystal protein Cry22Aa Ig-like" evidence="3">
    <location>
        <begin position="405"/>
        <end position="475"/>
    </location>
</feature>
<organism evidence="4 5">
    <name type="scientific">Peribacillus butanolivorans</name>
    <dbReference type="NCBI Taxonomy" id="421767"/>
    <lineage>
        <taxon>Bacteria</taxon>
        <taxon>Bacillati</taxon>
        <taxon>Bacillota</taxon>
        <taxon>Bacilli</taxon>
        <taxon>Bacillales</taxon>
        <taxon>Bacillaceae</taxon>
        <taxon>Peribacillus</taxon>
    </lineage>
</organism>
<dbReference type="InterPro" id="IPR013783">
    <property type="entry name" value="Ig-like_fold"/>
</dbReference>
<keyword evidence="1" id="KW-0732">Signal</keyword>
<feature type="domain" description="Pesticidal crystal protein Cry22Aa Ig-like" evidence="3">
    <location>
        <begin position="327"/>
        <end position="397"/>
    </location>
</feature>
<dbReference type="InterPro" id="IPR023346">
    <property type="entry name" value="Lysozyme-like_dom_sf"/>
</dbReference>
<comment type="caution">
    <text evidence="4">The sequence shown here is derived from an EMBL/GenBank/DDBJ whole genome shotgun (WGS) entry which is preliminary data.</text>
</comment>
<dbReference type="InterPro" id="IPR008258">
    <property type="entry name" value="Transglycosylase_SLT_dom_1"/>
</dbReference>
<dbReference type="Pfam" id="PF01464">
    <property type="entry name" value="SLT"/>
    <property type="match status" value="1"/>
</dbReference>
<dbReference type="EMBL" id="NUEQ01000014">
    <property type="protein sequence ID" value="PEJ34422.1"/>
    <property type="molecule type" value="Genomic_DNA"/>
</dbReference>
<evidence type="ECO:0008006" key="6">
    <source>
        <dbReference type="Google" id="ProtNLM"/>
    </source>
</evidence>
<feature type="domain" description="Pesticidal crystal protein Cry22Aa Ig-like" evidence="3">
    <location>
        <begin position="559"/>
        <end position="629"/>
    </location>
</feature>
<protein>
    <recommendedName>
        <fullName evidence="6">DUF5011 domain-containing protein</fullName>
    </recommendedName>
</protein>
<evidence type="ECO:0000259" key="2">
    <source>
        <dbReference type="Pfam" id="PF01464"/>
    </source>
</evidence>
<dbReference type="RefSeq" id="WP_098175737.1">
    <property type="nucleotide sequence ID" value="NZ_NUEQ01000014.1"/>
</dbReference>
<dbReference type="Gene3D" id="2.30.30.40">
    <property type="entry name" value="SH3 Domains"/>
    <property type="match status" value="1"/>
</dbReference>
<name>A0AAX0S636_9BACI</name>
<feature type="chain" id="PRO_5043746193" description="DUF5011 domain-containing protein" evidence="1">
    <location>
        <begin position="26"/>
        <end position="630"/>
    </location>
</feature>
<proteinExistence type="predicted"/>
<sequence>MKLPLVKAGIVTCLTFSLFNGQAFAASELTNTCSSFGEIQPNVNPSYPQINCLLTNAALKAEIPPEVVKAVATQENGDWRQFNDAGKPIKSDDGGIGLMQLTNKSGYDQKKLENDIVYNIEAGVEVLSSMYSRLDLPKIKGAGRQVIENWYFSVMAYNGTKPVNSPLYQETGNRNTSAYQEEVFAEIEKQSYLNDTKLVQYPFSTLDFQYDRESSDNILFKKLEYTLTDQTHDSAYWFNSGDKVVTTTSVRIRKEANTSSGYNTVPNGTNLVISGDFVYGSSNINKFVWYPVQTEDQKVKGYVSSAYIAKKQSSPVVPIKDTVKPVISGATSKSIPFNSTFNAKSSVKAKDESDGDLTSAIRVEGTVNTKKIGTYNLTYTVADKAGNVAKVTRKITVYDHVKPVISGAANKTIRLNSSFNPKTNVSANDNADGSLTSKIKVTGTVNTKKKGTYTLKYTVTDQSKNVTTVTRKITIDSTKPVISGAKDKTISHNSEFNPKTGVTAKDNLDGSLTSKIKITGTVNTKKKGTYTLKYTVTDQSKNVTTVTRKITIDSTKPVISGAKDKTISYNSEFNPKSGVTAKDNLDGSLTSKIKITGTVNTKKKGTYTLTYTVTDKSKNKALVKRKITVK</sequence>
<evidence type="ECO:0000259" key="3">
    <source>
        <dbReference type="Pfam" id="PF16403"/>
    </source>
</evidence>
<evidence type="ECO:0000256" key="1">
    <source>
        <dbReference type="SAM" id="SignalP"/>
    </source>
</evidence>
<evidence type="ECO:0000313" key="4">
    <source>
        <dbReference type="EMBL" id="PEJ34422.1"/>
    </source>
</evidence>
<dbReference type="Gene3D" id="2.60.40.10">
    <property type="entry name" value="Immunoglobulins"/>
    <property type="match status" value="4"/>
</dbReference>
<dbReference type="PANTHER" id="PTHR24273">
    <property type="entry name" value="FI04643P-RELATED"/>
    <property type="match status" value="1"/>
</dbReference>
<dbReference type="Pfam" id="PF16403">
    <property type="entry name" value="Bact_surface_Ig-like"/>
    <property type="match status" value="4"/>
</dbReference>
<feature type="domain" description="Transglycosylase SLT" evidence="2">
    <location>
        <begin position="56"/>
        <end position="159"/>
    </location>
</feature>
<dbReference type="Gene3D" id="1.10.530.10">
    <property type="match status" value="1"/>
</dbReference>
<reference evidence="4 5" key="1">
    <citation type="submission" date="2017-09" db="EMBL/GenBank/DDBJ databases">
        <title>Large-scale bioinformatics analysis of Bacillus genomes uncovers conserved roles of natural products in bacterial physiology.</title>
        <authorList>
            <consortium name="Agbiome Team Llc"/>
            <person name="Bleich R.M."/>
            <person name="Kirk G.J."/>
            <person name="Santa Maria K.C."/>
            <person name="Allen S.E."/>
            <person name="Farag S."/>
            <person name="Shank E.A."/>
            <person name="Bowers A."/>
        </authorList>
    </citation>
    <scope>NUCLEOTIDE SEQUENCE [LARGE SCALE GENOMIC DNA]</scope>
    <source>
        <strain evidence="4 5">AFS003229</strain>
    </source>
</reference>
<dbReference type="AlphaFoldDB" id="A0AAX0S636"/>
<feature type="signal peptide" evidence="1">
    <location>
        <begin position="1"/>
        <end position="25"/>
    </location>
</feature>
<dbReference type="SUPFAM" id="SSF53955">
    <property type="entry name" value="Lysozyme-like"/>
    <property type="match status" value="1"/>
</dbReference>